<name>A0A0C1NCA7_9CYAN</name>
<dbReference type="EMBL" id="JHEG02000048">
    <property type="protein sequence ID" value="KIE10351.1"/>
    <property type="molecule type" value="Genomic_DNA"/>
</dbReference>
<proteinExistence type="predicted"/>
<reference evidence="1" key="2">
    <citation type="submission" date="2019-11" db="EMBL/GenBank/DDBJ databases">
        <title>Improved Assembly of Tolypothrix boutellei genome.</title>
        <authorList>
            <person name="Sarangi A.N."/>
            <person name="Mukherjee M."/>
            <person name="Ghosh S."/>
            <person name="Singh D."/>
            <person name="Das A."/>
            <person name="Kant S."/>
            <person name="Prusty A."/>
            <person name="Tripathy S."/>
        </authorList>
    </citation>
    <scope>NUCLEOTIDE SEQUENCE</scope>
    <source>
        <strain evidence="1">VB521301</strain>
    </source>
</reference>
<protein>
    <submittedName>
        <fullName evidence="2">Uncharacterized protein</fullName>
    </submittedName>
</protein>
<accession>A0A0C1NCA7</accession>
<dbReference type="STRING" id="1479485.DA73_0217420"/>
<evidence type="ECO:0000313" key="3">
    <source>
        <dbReference type="Proteomes" id="UP000029738"/>
    </source>
</evidence>
<dbReference type="RefSeq" id="WP_038079578.1">
    <property type="nucleotide sequence ID" value="NZ_JHEG04000001.1"/>
</dbReference>
<organism evidence="2">
    <name type="scientific">Tolypothrix bouteillei VB521301</name>
    <dbReference type="NCBI Taxonomy" id="1479485"/>
    <lineage>
        <taxon>Bacteria</taxon>
        <taxon>Bacillati</taxon>
        <taxon>Cyanobacteriota</taxon>
        <taxon>Cyanophyceae</taxon>
        <taxon>Nostocales</taxon>
        <taxon>Tolypothrichaceae</taxon>
        <taxon>Tolypothrix</taxon>
    </lineage>
</organism>
<sequence>MKDNLSLIAATAGGFMLSVALSGILHGNPVLSLQSQPNFHSLTVTTFRPATREKNEDTEFFNDGGNS</sequence>
<dbReference type="OrthoDB" id="515883at2"/>
<keyword evidence="3" id="KW-1185">Reference proteome</keyword>
<dbReference type="Proteomes" id="UP000029738">
    <property type="component" value="Unassembled WGS sequence"/>
</dbReference>
<evidence type="ECO:0000313" key="1">
    <source>
        <dbReference type="EMBL" id="KAF3886322.1"/>
    </source>
</evidence>
<dbReference type="EMBL" id="JHEG04000001">
    <property type="protein sequence ID" value="KAF3886322.1"/>
    <property type="molecule type" value="Genomic_DNA"/>
</dbReference>
<gene>
    <name evidence="2" type="ORF">DA73_0217420</name>
    <name evidence="1" type="ORF">DA73_0400013175</name>
</gene>
<reference evidence="2" key="1">
    <citation type="journal article" date="2015" name="Genome Announc.">
        <title>Draft Genome Sequence of Tolypothrix boutellei Strain VB521301.</title>
        <authorList>
            <person name="Chandrababunaidu M.M."/>
            <person name="Singh D."/>
            <person name="Sen D."/>
            <person name="Bhan S."/>
            <person name="Das S."/>
            <person name="Gupta A."/>
            <person name="Adhikary S.P."/>
            <person name="Tripathy S."/>
        </authorList>
    </citation>
    <scope>NUCLEOTIDE SEQUENCE</scope>
    <source>
        <strain evidence="2">VB521301</strain>
    </source>
</reference>
<comment type="caution">
    <text evidence="2">The sequence shown here is derived from an EMBL/GenBank/DDBJ whole genome shotgun (WGS) entry which is preliminary data.</text>
</comment>
<dbReference type="AlphaFoldDB" id="A0A0C1NCA7"/>
<evidence type="ECO:0000313" key="2">
    <source>
        <dbReference type="EMBL" id="KIE10351.1"/>
    </source>
</evidence>